<dbReference type="SUPFAM" id="SSF55068">
    <property type="entry name" value="Peptide methionine sulfoxide reductase"/>
    <property type="match status" value="1"/>
</dbReference>
<feature type="domain" description="Peptide methionine sulphoxide reductase MsrA" evidence="8">
    <location>
        <begin position="80"/>
        <end position="233"/>
    </location>
</feature>
<keyword evidence="7" id="KW-1133">Transmembrane helix</keyword>
<dbReference type="NCBIfam" id="TIGR00401">
    <property type="entry name" value="msrA"/>
    <property type="match status" value="1"/>
</dbReference>
<evidence type="ECO:0000313" key="9">
    <source>
        <dbReference type="EMBL" id="RWA09123.1"/>
    </source>
</evidence>
<organism evidence="9 10">
    <name type="scientific">Xylaria grammica</name>
    <dbReference type="NCBI Taxonomy" id="363999"/>
    <lineage>
        <taxon>Eukaryota</taxon>
        <taxon>Fungi</taxon>
        <taxon>Dikarya</taxon>
        <taxon>Ascomycota</taxon>
        <taxon>Pezizomycotina</taxon>
        <taxon>Sordariomycetes</taxon>
        <taxon>Xylariomycetidae</taxon>
        <taxon>Xylariales</taxon>
        <taxon>Xylariaceae</taxon>
        <taxon>Xylaria</taxon>
    </lineage>
</organism>
<dbReference type="PANTHER" id="PTHR43774:SF1">
    <property type="entry name" value="PEPTIDE METHIONINE SULFOXIDE REDUCTASE MSRA 2"/>
    <property type="match status" value="1"/>
</dbReference>
<dbReference type="InterPro" id="IPR002569">
    <property type="entry name" value="Met_Sox_Rdtase_MsrA_dom"/>
</dbReference>
<keyword evidence="7" id="KW-0812">Transmembrane</keyword>
<dbReference type="Proteomes" id="UP000286045">
    <property type="component" value="Unassembled WGS sequence"/>
</dbReference>
<dbReference type="GO" id="GO:0008113">
    <property type="term" value="F:peptide-methionine (S)-S-oxide reductase activity"/>
    <property type="evidence" value="ECO:0007669"/>
    <property type="project" value="UniProtKB-EC"/>
</dbReference>
<name>A0A439D412_9PEZI</name>
<dbReference type="AlphaFoldDB" id="A0A439D412"/>
<gene>
    <name evidence="9" type="ORF">EKO27_g5985</name>
</gene>
<keyword evidence="10" id="KW-1185">Reference proteome</keyword>
<dbReference type="STRING" id="363999.A0A439D412"/>
<sequence>MPASTSSESSSRNDPASVNINNNTISLKPALLALAFAFLLMAFTMPSFVQRLFRPMSTAMGITGSGGGSPRPAIPEGAEKATVGAGCFWGVEHLYRKHFGDKGIYETRVGYTGGDSTNPSYKQVCSGKTGHNEALLIYYDPTRITYRQLLEFFYKMHDPTTANRQGPDVGTNYRSGIYFHNEEQEKIAKEVTQQANDQWYKGRIVTEVVPAGPWWDAEDYHQLYLNKNPWGYECPSHFLRPFEPLEQK</sequence>
<evidence type="ECO:0000256" key="5">
    <source>
        <dbReference type="ARBA" id="ARBA00047806"/>
    </source>
</evidence>
<comment type="catalytic activity">
    <reaction evidence="6">
        <text>[thioredoxin]-disulfide + L-methionine + H2O = L-methionine (S)-S-oxide + [thioredoxin]-dithiol</text>
        <dbReference type="Rhea" id="RHEA:19993"/>
        <dbReference type="Rhea" id="RHEA-COMP:10698"/>
        <dbReference type="Rhea" id="RHEA-COMP:10700"/>
        <dbReference type="ChEBI" id="CHEBI:15377"/>
        <dbReference type="ChEBI" id="CHEBI:29950"/>
        <dbReference type="ChEBI" id="CHEBI:50058"/>
        <dbReference type="ChEBI" id="CHEBI:57844"/>
        <dbReference type="ChEBI" id="CHEBI:58772"/>
        <dbReference type="EC" id="1.8.4.11"/>
    </reaction>
</comment>
<dbReference type="PANTHER" id="PTHR43774">
    <property type="entry name" value="PEPTIDE METHIONINE SULFOXIDE REDUCTASE"/>
    <property type="match status" value="1"/>
</dbReference>
<reference evidence="9 10" key="1">
    <citation type="submission" date="2018-12" db="EMBL/GenBank/DDBJ databases">
        <title>Draft genome sequence of Xylaria grammica IHI A82.</title>
        <authorList>
            <person name="Buettner E."/>
            <person name="Kellner H."/>
        </authorList>
    </citation>
    <scope>NUCLEOTIDE SEQUENCE [LARGE SCALE GENOMIC DNA]</scope>
    <source>
        <strain evidence="9 10">IHI A82</strain>
    </source>
</reference>
<evidence type="ECO:0000313" key="10">
    <source>
        <dbReference type="Proteomes" id="UP000286045"/>
    </source>
</evidence>
<evidence type="ECO:0000259" key="8">
    <source>
        <dbReference type="Pfam" id="PF01625"/>
    </source>
</evidence>
<dbReference type="GO" id="GO:0034599">
    <property type="term" value="P:cellular response to oxidative stress"/>
    <property type="evidence" value="ECO:0007669"/>
    <property type="project" value="UniProtKB-ARBA"/>
</dbReference>
<evidence type="ECO:0000256" key="1">
    <source>
        <dbReference type="ARBA" id="ARBA00005591"/>
    </source>
</evidence>
<evidence type="ECO:0000256" key="7">
    <source>
        <dbReference type="SAM" id="Phobius"/>
    </source>
</evidence>
<dbReference type="EC" id="1.8.4.11" evidence="2"/>
<protein>
    <recommendedName>
        <fullName evidence="2">peptide-methionine (S)-S-oxide reductase</fullName>
        <ecNumber evidence="2">1.8.4.11</ecNumber>
    </recommendedName>
    <alternativeName>
        <fullName evidence="4">Peptide-methionine (S)-S-oxide reductase</fullName>
    </alternativeName>
</protein>
<dbReference type="HAMAP" id="MF_01401">
    <property type="entry name" value="MsrA"/>
    <property type="match status" value="1"/>
</dbReference>
<dbReference type="Pfam" id="PF01625">
    <property type="entry name" value="PMSR"/>
    <property type="match status" value="1"/>
</dbReference>
<keyword evidence="7" id="KW-0472">Membrane</keyword>
<evidence type="ECO:0000256" key="4">
    <source>
        <dbReference type="ARBA" id="ARBA00030643"/>
    </source>
</evidence>
<feature type="transmembrane region" description="Helical" evidence="7">
    <location>
        <begin position="30"/>
        <end position="49"/>
    </location>
</feature>
<dbReference type="EMBL" id="RYZI01000168">
    <property type="protein sequence ID" value="RWA09123.1"/>
    <property type="molecule type" value="Genomic_DNA"/>
</dbReference>
<dbReference type="FunFam" id="3.30.1060.10:FF:000006">
    <property type="entry name" value="Peptide methionine sulfoxide reductase"/>
    <property type="match status" value="1"/>
</dbReference>
<evidence type="ECO:0000256" key="6">
    <source>
        <dbReference type="ARBA" id="ARBA00048782"/>
    </source>
</evidence>
<keyword evidence="3" id="KW-0560">Oxidoreductase</keyword>
<accession>A0A439D412</accession>
<dbReference type="Gene3D" id="3.30.1060.10">
    <property type="entry name" value="Peptide methionine sulphoxide reductase MsrA"/>
    <property type="match status" value="1"/>
</dbReference>
<comment type="catalytic activity">
    <reaction evidence="5">
        <text>L-methionyl-[protein] + [thioredoxin]-disulfide + H2O = L-methionyl-(S)-S-oxide-[protein] + [thioredoxin]-dithiol</text>
        <dbReference type="Rhea" id="RHEA:14217"/>
        <dbReference type="Rhea" id="RHEA-COMP:10698"/>
        <dbReference type="Rhea" id="RHEA-COMP:10700"/>
        <dbReference type="Rhea" id="RHEA-COMP:12313"/>
        <dbReference type="Rhea" id="RHEA-COMP:12315"/>
        <dbReference type="ChEBI" id="CHEBI:15377"/>
        <dbReference type="ChEBI" id="CHEBI:16044"/>
        <dbReference type="ChEBI" id="CHEBI:29950"/>
        <dbReference type="ChEBI" id="CHEBI:44120"/>
        <dbReference type="ChEBI" id="CHEBI:50058"/>
        <dbReference type="EC" id="1.8.4.11"/>
    </reaction>
</comment>
<evidence type="ECO:0000256" key="2">
    <source>
        <dbReference type="ARBA" id="ARBA00012502"/>
    </source>
</evidence>
<dbReference type="InterPro" id="IPR036509">
    <property type="entry name" value="Met_Sox_Rdtase_MsrA_sf"/>
</dbReference>
<evidence type="ECO:0000256" key="3">
    <source>
        <dbReference type="ARBA" id="ARBA00023002"/>
    </source>
</evidence>
<comment type="caution">
    <text evidence="9">The sequence shown here is derived from an EMBL/GenBank/DDBJ whole genome shotgun (WGS) entry which is preliminary data.</text>
</comment>
<comment type="similarity">
    <text evidence="1">Belongs to the MsrA Met sulfoxide reductase family.</text>
</comment>
<proteinExistence type="inferred from homology"/>